<evidence type="ECO:0000313" key="3">
    <source>
        <dbReference type="Proteomes" id="UP001432312"/>
    </source>
</evidence>
<evidence type="ECO:0000256" key="1">
    <source>
        <dbReference type="SAM" id="MobiDB-lite"/>
    </source>
</evidence>
<feature type="compositionally biased region" description="Basic residues" evidence="1">
    <location>
        <begin position="33"/>
        <end position="44"/>
    </location>
</feature>
<feature type="region of interest" description="Disordered" evidence="1">
    <location>
        <begin position="23"/>
        <end position="44"/>
    </location>
</feature>
<sequence length="44" mass="5064">MRRDEIPTGAALMTEVGKFGTRRPSLYELRPGERRRGHWSGHTP</sequence>
<accession>A0ABZ1Q4C2</accession>
<dbReference type="EMBL" id="CP108036">
    <property type="protein sequence ID" value="WUN77192.1"/>
    <property type="molecule type" value="Genomic_DNA"/>
</dbReference>
<keyword evidence="3" id="KW-1185">Reference proteome</keyword>
<dbReference type="GeneID" id="95494564"/>
<dbReference type="Proteomes" id="UP001432312">
    <property type="component" value="Chromosome"/>
</dbReference>
<name>A0ABZ1Q4C2_9ACTN</name>
<gene>
    <name evidence="2" type="ORF">OHA91_00975</name>
</gene>
<organism evidence="2 3">
    <name type="scientific">Streptomyces erythrochromogenes</name>
    <dbReference type="NCBI Taxonomy" id="285574"/>
    <lineage>
        <taxon>Bacteria</taxon>
        <taxon>Bacillati</taxon>
        <taxon>Actinomycetota</taxon>
        <taxon>Actinomycetes</taxon>
        <taxon>Kitasatosporales</taxon>
        <taxon>Streptomycetaceae</taxon>
        <taxon>Streptomyces</taxon>
    </lineage>
</organism>
<dbReference type="RefSeq" id="WP_328738307.1">
    <property type="nucleotide sequence ID" value="NZ_CP108036.1"/>
</dbReference>
<protein>
    <submittedName>
        <fullName evidence="2">Uncharacterized protein</fullName>
    </submittedName>
</protein>
<proteinExistence type="predicted"/>
<evidence type="ECO:0000313" key="2">
    <source>
        <dbReference type="EMBL" id="WUN77192.1"/>
    </source>
</evidence>
<reference evidence="2" key="1">
    <citation type="submission" date="2022-10" db="EMBL/GenBank/DDBJ databases">
        <title>The complete genomes of actinobacterial strains from the NBC collection.</title>
        <authorList>
            <person name="Joergensen T.S."/>
            <person name="Alvarez Arevalo M."/>
            <person name="Sterndorff E.B."/>
            <person name="Faurdal D."/>
            <person name="Vuksanovic O."/>
            <person name="Mourched A.-S."/>
            <person name="Charusanti P."/>
            <person name="Shaw S."/>
            <person name="Blin K."/>
            <person name="Weber T."/>
        </authorList>
    </citation>
    <scope>NUCLEOTIDE SEQUENCE</scope>
    <source>
        <strain evidence="2">NBC_00303</strain>
    </source>
</reference>